<dbReference type="CDD" id="cd03124">
    <property type="entry name" value="alpha_CA_prokaryotic_like"/>
    <property type="match status" value="1"/>
</dbReference>
<dbReference type="EC" id="4.2.1.1" evidence="2"/>
<feature type="domain" description="Alpha-carbonic anhydrase" evidence="8">
    <location>
        <begin position="85"/>
        <end position="307"/>
    </location>
</feature>
<dbReference type="Gene3D" id="3.10.200.10">
    <property type="entry name" value="Alpha carbonic anhydrase"/>
    <property type="match status" value="1"/>
</dbReference>
<comment type="catalytic activity">
    <reaction evidence="6">
        <text>hydrogencarbonate + H(+) = CO2 + H2O</text>
        <dbReference type="Rhea" id="RHEA:10748"/>
        <dbReference type="ChEBI" id="CHEBI:15377"/>
        <dbReference type="ChEBI" id="CHEBI:15378"/>
        <dbReference type="ChEBI" id="CHEBI:16526"/>
        <dbReference type="ChEBI" id="CHEBI:17544"/>
        <dbReference type="EC" id="4.2.1.1"/>
    </reaction>
</comment>
<dbReference type="InterPro" id="IPR001148">
    <property type="entry name" value="CA_dom"/>
</dbReference>
<evidence type="ECO:0000256" key="3">
    <source>
        <dbReference type="ARBA" id="ARBA00022723"/>
    </source>
</evidence>
<keyword evidence="4" id="KW-0862">Zinc</keyword>
<dbReference type="SUPFAM" id="SSF51069">
    <property type="entry name" value="Carbonic anhydrase"/>
    <property type="match status" value="1"/>
</dbReference>
<dbReference type="InterPro" id="IPR023561">
    <property type="entry name" value="Carbonic_anhydrase_a-class"/>
</dbReference>
<dbReference type="PROSITE" id="PS51144">
    <property type="entry name" value="ALPHA_CA_2"/>
    <property type="match status" value="1"/>
</dbReference>
<dbReference type="InterPro" id="IPR036398">
    <property type="entry name" value="CA_dom_sf"/>
</dbReference>
<evidence type="ECO:0000256" key="5">
    <source>
        <dbReference type="ARBA" id="ARBA00023239"/>
    </source>
</evidence>
<feature type="compositionally biased region" description="Pro residues" evidence="7">
    <location>
        <begin position="42"/>
        <end position="67"/>
    </location>
</feature>
<dbReference type="Pfam" id="PF00194">
    <property type="entry name" value="Carb_anhydrase"/>
    <property type="match status" value="1"/>
</dbReference>
<dbReference type="InterPro" id="IPR041891">
    <property type="entry name" value="Alpha_CA_prokaryot-like"/>
</dbReference>
<dbReference type="SMART" id="SM01057">
    <property type="entry name" value="Carb_anhydrase"/>
    <property type="match status" value="1"/>
</dbReference>
<evidence type="ECO:0000256" key="2">
    <source>
        <dbReference type="ARBA" id="ARBA00012925"/>
    </source>
</evidence>
<dbReference type="PANTHER" id="PTHR18952">
    <property type="entry name" value="CARBONIC ANHYDRASE"/>
    <property type="match status" value="1"/>
</dbReference>
<sequence>MVKEEAHPEPPAEKPITGGKPLIQLPPKPAPKAAEPAHAEAAPPPPPTTAPRYYRPPPPRRPAPPPASRDAPPVQMAVPAINPHAHWSYEGETGPQNWGRMKPEFATCASGARQSPIDVRDGIKVDLEPIKVDYKPSYFRIVDNGHTIQVTVGPGLNITVMGKTYELQQFHFHRPAEERIDGRAFDMVVHLVHKDLDGKLAVIAVLLDRGTAHPVIQTLWNNLPLEKNESYQPPVAINPADLLPADRGYITYMGSLTTPPCTEGVLWMVMKQPVQVSPEQIAIFSRFYRNNARPIQQAGDRIIKESR</sequence>
<evidence type="ECO:0000256" key="7">
    <source>
        <dbReference type="SAM" id="MobiDB-lite"/>
    </source>
</evidence>
<dbReference type="PANTHER" id="PTHR18952:SF265">
    <property type="entry name" value="CARBONIC ANHYDRASE"/>
    <property type="match status" value="1"/>
</dbReference>
<evidence type="ECO:0000313" key="9">
    <source>
        <dbReference type="EMBL" id="QSI79295.1"/>
    </source>
</evidence>
<feature type="compositionally biased region" description="Basic and acidic residues" evidence="7">
    <location>
        <begin position="1"/>
        <end position="12"/>
    </location>
</feature>
<evidence type="ECO:0000313" key="10">
    <source>
        <dbReference type="Proteomes" id="UP000663570"/>
    </source>
</evidence>
<dbReference type="Proteomes" id="UP000663570">
    <property type="component" value="Chromosome"/>
</dbReference>
<organism evidence="9 10">
    <name type="scientific">Niveibacterium microcysteis</name>
    <dbReference type="NCBI Taxonomy" id="2811415"/>
    <lineage>
        <taxon>Bacteria</taxon>
        <taxon>Pseudomonadati</taxon>
        <taxon>Pseudomonadota</taxon>
        <taxon>Betaproteobacteria</taxon>
        <taxon>Rhodocyclales</taxon>
        <taxon>Rhodocyclaceae</taxon>
        <taxon>Niveibacterium</taxon>
    </lineage>
</organism>
<evidence type="ECO:0000256" key="1">
    <source>
        <dbReference type="ARBA" id="ARBA00010718"/>
    </source>
</evidence>
<comment type="similarity">
    <text evidence="1">Belongs to the alpha-carbonic anhydrase family.</text>
</comment>
<keyword evidence="3" id="KW-0479">Metal-binding</keyword>
<reference evidence="9 10" key="1">
    <citation type="submission" date="2021-02" db="EMBL/GenBank/DDBJ databases">
        <title>Niveibacterium changnyeongensis HC41.</title>
        <authorList>
            <person name="Kang M."/>
        </authorList>
    </citation>
    <scope>NUCLEOTIDE SEQUENCE [LARGE SCALE GENOMIC DNA]</scope>
    <source>
        <strain evidence="9 10">HC41</strain>
    </source>
</reference>
<accession>A0ABX7MC12</accession>
<feature type="region of interest" description="Disordered" evidence="7">
    <location>
        <begin position="1"/>
        <end position="74"/>
    </location>
</feature>
<keyword evidence="10" id="KW-1185">Reference proteome</keyword>
<keyword evidence="5" id="KW-0456">Lyase</keyword>
<evidence type="ECO:0000256" key="4">
    <source>
        <dbReference type="ARBA" id="ARBA00022833"/>
    </source>
</evidence>
<proteinExistence type="inferred from homology"/>
<feature type="compositionally biased region" description="Low complexity" evidence="7">
    <location>
        <begin position="31"/>
        <end position="41"/>
    </location>
</feature>
<name>A0ABX7MC12_9RHOO</name>
<gene>
    <name evidence="9" type="ORF">JY500_18385</name>
</gene>
<evidence type="ECO:0000259" key="8">
    <source>
        <dbReference type="PROSITE" id="PS51144"/>
    </source>
</evidence>
<evidence type="ECO:0000256" key="6">
    <source>
        <dbReference type="ARBA" id="ARBA00048348"/>
    </source>
</evidence>
<protein>
    <recommendedName>
        <fullName evidence="2">carbonic anhydrase</fullName>
        <ecNumber evidence="2">4.2.1.1</ecNumber>
    </recommendedName>
</protein>
<dbReference type="EMBL" id="CP071060">
    <property type="protein sequence ID" value="QSI79295.1"/>
    <property type="molecule type" value="Genomic_DNA"/>
</dbReference>